<comment type="caution">
    <text evidence="2">The sequence shown here is derived from an EMBL/GenBank/DDBJ whole genome shotgun (WGS) entry which is preliminary data.</text>
</comment>
<sequence>MARLQELKYKLAAIREHWPPKATFSVNHIPDLRGRVCLVTGGYSGIGKEIAKALLERNARVYVAGRSPGKAQAVIEELRELTGNTGIFLDVDFSSLASVRNAGRIFLERESDLHMLFLNAAVMGVPVAEVTPDGYDMQFGTNVVGPWYFAKLLMPALLRGKASSLDGHARIITTSSADAYLSSIHWGTFIDSPARKKLDTMTLYFQSKLATTIVARQLAEHYGTQGIISIAANPGEIQTDLARNSSTLYRWISSFLLYPTHMGALAPLFAGTSPDALKYNGEYLAPWGRLARSRHEVYDQEIGQRLWKWLEEQVDEHT</sequence>
<evidence type="ECO:0000313" key="2">
    <source>
        <dbReference type="EMBL" id="GJE99309.1"/>
    </source>
</evidence>
<dbReference type="Gene3D" id="3.40.50.720">
    <property type="entry name" value="NAD(P)-binding Rossmann-like Domain"/>
    <property type="match status" value="1"/>
</dbReference>
<dbReference type="SUPFAM" id="SSF51735">
    <property type="entry name" value="NAD(P)-binding Rossmann-fold domains"/>
    <property type="match status" value="1"/>
</dbReference>
<dbReference type="InterPro" id="IPR036291">
    <property type="entry name" value="NAD(P)-bd_dom_sf"/>
</dbReference>
<dbReference type="Proteomes" id="UP000703269">
    <property type="component" value="Unassembled WGS sequence"/>
</dbReference>
<dbReference type="EMBL" id="BPQB01000106">
    <property type="protein sequence ID" value="GJE99309.1"/>
    <property type="molecule type" value="Genomic_DNA"/>
</dbReference>
<dbReference type="PANTHER" id="PTHR43157:SF31">
    <property type="entry name" value="PHOSPHATIDYLINOSITOL-GLYCAN BIOSYNTHESIS CLASS F PROTEIN"/>
    <property type="match status" value="1"/>
</dbReference>
<protein>
    <submittedName>
        <fullName evidence="2">NAD(P)-binding protein</fullName>
    </submittedName>
</protein>
<keyword evidence="1" id="KW-0560">Oxidoreductase</keyword>
<dbReference type="PRINTS" id="PR00081">
    <property type="entry name" value="GDHRDH"/>
</dbReference>
<dbReference type="OrthoDB" id="191139at2759"/>
<reference evidence="2 3" key="1">
    <citation type="submission" date="2021-08" db="EMBL/GenBank/DDBJ databases">
        <title>Draft Genome Sequence of Phanerochaete sordida strain YK-624.</title>
        <authorList>
            <person name="Mori T."/>
            <person name="Dohra H."/>
            <person name="Suzuki T."/>
            <person name="Kawagishi H."/>
            <person name="Hirai H."/>
        </authorList>
    </citation>
    <scope>NUCLEOTIDE SEQUENCE [LARGE SCALE GENOMIC DNA]</scope>
    <source>
        <strain evidence="2 3">YK-624</strain>
    </source>
</reference>
<dbReference type="PANTHER" id="PTHR43157">
    <property type="entry name" value="PHOSPHATIDYLINOSITOL-GLYCAN BIOSYNTHESIS CLASS F PROTEIN-RELATED"/>
    <property type="match status" value="1"/>
</dbReference>
<dbReference type="AlphaFoldDB" id="A0A9P3LM32"/>
<keyword evidence="3" id="KW-1185">Reference proteome</keyword>
<evidence type="ECO:0000313" key="3">
    <source>
        <dbReference type="Proteomes" id="UP000703269"/>
    </source>
</evidence>
<name>A0A9P3LM32_9APHY</name>
<accession>A0A9P3LM32</accession>
<proteinExistence type="predicted"/>
<dbReference type="Pfam" id="PF00106">
    <property type="entry name" value="adh_short"/>
    <property type="match status" value="1"/>
</dbReference>
<gene>
    <name evidence="2" type="ORF">PsYK624_155630</name>
</gene>
<dbReference type="GO" id="GO:0016491">
    <property type="term" value="F:oxidoreductase activity"/>
    <property type="evidence" value="ECO:0007669"/>
    <property type="project" value="UniProtKB-KW"/>
</dbReference>
<dbReference type="InterPro" id="IPR002347">
    <property type="entry name" value="SDR_fam"/>
</dbReference>
<organism evidence="2 3">
    <name type="scientific">Phanerochaete sordida</name>
    <dbReference type="NCBI Taxonomy" id="48140"/>
    <lineage>
        <taxon>Eukaryota</taxon>
        <taxon>Fungi</taxon>
        <taxon>Dikarya</taxon>
        <taxon>Basidiomycota</taxon>
        <taxon>Agaricomycotina</taxon>
        <taxon>Agaricomycetes</taxon>
        <taxon>Polyporales</taxon>
        <taxon>Phanerochaetaceae</taxon>
        <taxon>Phanerochaete</taxon>
    </lineage>
</organism>
<evidence type="ECO:0000256" key="1">
    <source>
        <dbReference type="ARBA" id="ARBA00023002"/>
    </source>
</evidence>